<dbReference type="InterPro" id="IPR004360">
    <property type="entry name" value="Glyas_Fos-R_dOase_dom"/>
</dbReference>
<reference evidence="3" key="1">
    <citation type="journal article" date="2019" name="Int. J. Syst. Evol. Microbiol.">
        <title>The Global Catalogue of Microorganisms (GCM) 10K type strain sequencing project: providing services to taxonomists for standard genome sequencing and annotation.</title>
        <authorList>
            <consortium name="The Broad Institute Genomics Platform"/>
            <consortium name="The Broad Institute Genome Sequencing Center for Infectious Disease"/>
            <person name="Wu L."/>
            <person name="Ma J."/>
        </authorList>
    </citation>
    <scope>NUCLEOTIDE SEQUENCE [LARGE SCALE GENOMIC DNA]</scope>
    <source>
        <strain evidence="3">NBRC 112416</strain>
    </source>
</reference>
<accession>A0ABQ5W680</accession>
<protein>
    <submittedName>
        <fullName evidence="2">Glyoxalase</fullName>
    </submittedName>
</protein>
<evidence type="ECO:0000313" key="2">
    <source>
        <dbReference type="EMBL" id="GLQ55156.1"/>
    </source>
</evidence>
<organism evidence="2 3">
    <name type="scientific">Devosia nitrariae</name>
    <dbReference type="NCBI Taxonomy" id="2071872"/>
    <lineage>
        <taxon>Bacteria</taxon>
        <taxon>Pseudomonadati</taxon>
        <taxon>Pseudomonadota</taxon>
        <taxon>Alphaproteobacteria</taxon>
        <taxon>Hyphomicrobiales</taxon>
        <taxon>Devosiaceae</taxon>
        <taxon>Devosia</taxon>
    </lineage>
</organism>
<dbReference type="SUPFAM" id="SSF54593">
    <property type="entry name" value="Glyoxalase/Bleomycin resistance protein/Dihydroxybiphenyl dioxygenase"/>
    <property type="match status" value="1"/>
</dbReference>
<dbReference type="Gene3D" id="3.10.180.10">
    <property type="entry name" value="2,3-Dihydroxybiphenyl 1,2-Dioxygenase, domain 1"/>
    <property type="match status" value="1"/>
</dbReference>
<sequence>MIQILDHVGLAVSDFERSKAFYVAVLKTLDIDLLADFTFGRDHHAGFGKARPTFWIGDGKPARGEMHIAFTAASRAQVSAFHSVGISMGGRDNGPPGIRAHYHPNYFGAFVLDPDGHNIEAVCHEPE</sequence>
<dbReference type="Proteomes" id="UP001156691">
    <property type="component" value="Unassembled WGS sequence"/>
</dbReference>
<feature type="domain" description="VOC" evidence="1">
    <location>
        <begin position="4"/>
        <end position="124"/>
    </location>
</feature>
<dbReference type="PROSITE" id="PS51819">
    <property type="entry name" value="VOC"/>
    <property type="match status" value="1"/>
</dbReference>
<dbReference type="Pfam" id="PF00903">
    <property type="entry name" value="Glyoxalase"/>
    <property type="match status" value="1"/>
</dbReference>
<dbReference type="RefSeq" id="WP_348523222.1">
    <property type="nucleotide sequence ID" value="NZ_BSNS01000011.1"/>
</dbReference>
<dbReference type="CDD" id="cd07262">
    <property type="entry name" value="VOC_like"/>
    <property type="match status" value="1"/>
</dbReference>
<evidence type="ECO:0000313" key="3">
    <source>
        <dbReference type="Proteomes" id="UP001156691"/>
    </source>
</evidence>
<proteinExistence type="predicted"/>
<keyword evidence="3" id="KW-1185">Reference proteome</keyword>
<name>A0ABQ5W680_9HYPH</name>
<dbReference type="PANTHER" id="PTHR35006">
    <property type="entry name" value="GLYOXALASE FAMILY PROTEIN (AFU_ORTHOLOGUE AFUA_5G14830)"/>
    <property type="match status" value="1"/>
</dbReference>
<comment type="caution">
    <text evidence="2">The sequence shown here is derived from an EMBL/GenBank/DDBJ whole genome shotgun (WGS) entry which is preliminary data.</text>
</comment>
<dbReference type="PANTHER" id="PTHR35006:SF2">
    <property type="entry name" value="GLYOXALASE FAMILY PROTEIN (AFU_ORTHOLOGUE AFUA_5G14830)"/>
    <property type="match status" value="1"/>
</dbReference>
<dbReference type="InterPro" id="IPR029068">
    <property type="entry name" value="Glyas_Bleomycin-R_OHBP_Dase"/>
</dbReference>
<evidence type="ECO:0000259" key="1">
    <source>
        <dbReference type="PROSITE" id="PS51819"/>
    </source>
</evidence>
<dbReference type="EMBL" id="BSNS01000011">
    <property type="protein sequence ID" value="GLQ55156.1"/>
    <property type="molecule type" value="Genomic_DNA"/>
</dbReference>
<gene>
    <name evidence="2" type="ORF">GCM10010862_24150</name>
</gene>
<dbReference type="InterPro" id="IPR037523">
    <property type="entry name" value="VOC_core"/>
</dbReference>